<keyword evidence="2" id="KW-1133">Transmembrane helix</keyword>
<evidence type="ECO:0000313" key="3">
    <source>
        <dbReference type="EMBL" id="OCQ23642.1"/>
    </source>
</evidence>
<feature type="transmembrane region" description="Helical" evidence="2">
    <location>
        <begin position="50"/>
        <end position="72"/>
    </location>
</feature>
<organism evidence="3 4">
    <name type="scientific">Pseudoalteromonas luteoviolacea</name>
    <dbReference type="NCBI Taxonomy" id="43657"/>
    <lineage>
        <taxon>Bacteria</taxon>
        <taxon>Pseudomonadati</taxon>
        <taxon>Pseudomonadota</taxon>
        <taxon>Gammaproteobacteria</taxon>
        <taxon>Alteromonadales</taxon>
        <taxon>Pseudoalteromonadaceae</taxon>
        <taxon>Pseudoalteromonas</taxon>
    </lineage>
</organism>
<feature type="region of interest" description="Disordered" evidence="1">
    <location>
        <begin position="78"/>
        <end position="98"/>
    </location>
</feature>
<keyword evidence="2" id="KW-0812">Transmembrane</keyword>
<dbReference type="RefSeq" id="WP_065789656.1">
    <property type="nucleotide sequence ID" value="NZ_MAUJ01000001.1"/>
</dbReference>
<accession>A0A1C0TWD6</accession>
<feature type="transmembrane region" description="Helical" evidence="2">
    <location>
        <begin position="21"/>
        <end position="38"/>
    </location>
</feature>
<sequence>MKKRVTSNYKFTFVLWWSRKGRVLGFVLPIVTAIATSIEGPNAAFNWEMFISVGSLMLLFGIGIGVLVDSACNSHYSHTKREKDACPPPPEHGGGPLD</sequence>
<comment type="caution">
    <text evidence="3">The sequence shown here is derived from an EMBL/GenBank/DDBJ whole genome shotgun (WGS) entry which is preliminary data.</text>
</comment>
<reference evidence="4" key="1">
    <citation type="submission" date="2016-07" db="EMBL/GenBank/DDBJ databases">
        <authorList>
            <person name="Florea S."/>
            <person name="Webb J.S."/>
            <person name="Jaromczyk J."/>
            <person name="Schardl C.L."/>
        </authorList>
    </citation>
    <scope>NUCLEOTIDE SEQUENCE [LARGE SCALE GENOMIC DNA]</scope>
    <source>
        <strain evidence="4">IPB1</strain>
    </source>
</reference>
<dbReference type="Proteomes" id="UP000093366">
    <property type="component" value="Unassembled WGS sequence"/>
</dbReference>
<proteinExistence type="predicted"/>
<dbReference type="AlphaFoldDB" id="A0A1C0TWD6"/>
<dbReference type="EMBL" id="MAUJ01000001">
    <property type="protein sequence ID" value="OCQ23642.1"/>
    <property type="molecule type" value="Genomic_DNA"/>
</dbReference>
<evidence type="ECO:0000256" key="2">
    <source>
        <dbReference type="SAM" id="Phobius"/>
    </source>
</evidence>
<name>A0A1C0TWD6_9GAMM</name>
<evidence type="ECO:0000256" key="1">
    <source>
        <dbReference type="SAM" id="MobiDB-lite"/>
    </source>
</evidence>
<evidence type="ECO:0000313" key="4">
    <source>
        <dbReference type="Proteomes" id="UP000093366"/>
    </source>
</evidence>
<protein>
    <submittedName>
        <fullName evidence="3">Uncharacterized protein</fullName>
    </submittedName>
</protein>
<gene>
    <name evidence="3" type="ORF">A7985_06785</name>
</gene>
<keyword evidence="2" id="KW-0472">Membrane</keyword>